<feature type="transmembrane region" description="Helical" evidence="1">
    <location>
        <begin position="6"/>
        <end position="32"/>
    </location>
</feature>
<evidence type="ECO:0000256" key="1">
    <source>
        <dbReference type="SAM" id="Phobius"/>
    </source>
</evidence>
<evidence type="ECO:0000313" key="4">
    <source>
        <dbReference type="EMBL" id="KXU36790.1"/>
    </source>
</evidence>
<evidence type="ECO:0000259" key="3">
    <source>
        <dbReference type="Pfam" id="PF14402"/>
    </source>
</evidence>
<dbReference type="Proteomes" id="UP000072660">
    <property type="component" value="Unassembled WGS sequence"/>
</dbReference>
<evidence type="ECO:0008006" key="6">
    <source>
        <dbReference type="Google" id="ProtNLM"/>
    </source>
</evidence>
<proteinExistence type="predicted"/>
<keyword evidence="1" id="KW-0472">Membrane</keyword>
<dbReference type="EMBL" id="LSZO01000176">
    <property type="protein sequence ID" value="KXU36790.1"/>
    <property type="molecule type" value="Genomic_DNA"/>
</dbReference>
<keyword evidence="1" id="KW-1133">Transmembrane helix</keyword>
<feature type="transmembrane region" description="Helical" evidence="1">
    <location>
        <begin position="467"/>
        <end position="488"/>
    </location>
</feature>
<comment type="caution">
    <text evidence="4">The sequence shown here is derived from an EMBL/GenBank/DDBJ whole genome shotgun (WGS) entry which is preliminary data.</text>
</comment>
<dbReference type="RefSeq" id="WP_068391499.1">
    <property type="nucleotide sequence ID" value="NZ_LSZO01000176.1"/>
</dbReference>
<dbReference type="OrthoDB" id="253840at2"/>
<dbReference type="Pfam" id="PF14402">
    <property type="entry name" value="7TM_transglut"/>
    <property type="match status" value="1"/>
</dbReference>
<dbReference type="Pfam" id="PF14400">
    <property type="entry name" value="Transglut_i_TM"/>
    <property type="match status" value="1"/>
</dbReference>
<dbReference type="AlphaFoldDB" id="A0A139SQN2"/>
<dbReference type="InterPro" id="IPR025840">
    <property type="entry name" value="7TM_transglut"/>
</dbReference>
<feature type="domain" description="Inactive transglutaminase fused to 7 transmembrane helices" evidence="2">
    <location>
        <begin position="25"/>
        <end position="185"/>
    </location>
</feature>
<accession>A0A139SQN2</accession>
<feature type="domain" description="7 transmembrane helices usually fused to an inactive transglutaminase" evidence="3">
    <location>
        <begin position="260"/>
        <end position="505"/>
    </location>
</feature>
<keyword evidence="1" id="KW-0812">Transmembrane</keyword>
<keyword evidence="5" id="KW-1185">Reference proteome</keyword>
<feature type="transmembrane region" description="Helical" evidence="1">
    <location>
        <begin position="441"/>
        <end position="461"/>
    </location>
</feature>
<evidence type="ECO:0000259" key="2">
    <source>
        <dbReference type="Pfam" id="PF14400"/>
    </source>
</evidence>
<feature type="transmembrane region" description="Helical" evidence="1">
    <location>
        <begin position="354"/>
        <end position="373"/>
    </location>
</feature>
<evidence type="ECO:0000313" key="5">
    <source>
        <dbReference type="Proteomes" id="UP000072660"/>
    </source>
</evidence>
<gene>
    <name evidence="4" type="ORF">AXE65_04690</name>
</gene>
<dbReference type="InterPro" id="IPR025838">
    <property type="entry name" value="Transglut_i_TM"/>
</dbReference>
<sequence>MRSSRLHLGILASTLIILGLMVCAWQIVVLGIPLREDESTDLWNIDAKIEFQAKDNLPIKVQMFVPLLNQDYVSLGESFVSKNYGVALANADGNRTVTWSARRASGKQILYYRLLLSKRYSGSEKAKEEGSTWREIPPLEGAEQVAVLALLEPIRQHSADIETFIGETIRRINNAADDNVKLLLAGDSSTASKARVIELLLATAHIPLERVHSISLMRGAQQPELWLRSFNGEKWLYFDPQSGKQGLPADRLVWWHGDAPLLSLDGGRRAQVSFHLSDSEINALRLANLTDQNMGSAFLKYSLYSLPIQTQQVMQVMLMIPIGVLLILLLRNLGGLQTLGTFTPVLIALAFRETGLGTGISLFILITALGLLLRAYLEHLKLQMLPRLSVVLTFVVLLIASVSLASHGLGFENGLSVALFPMVILTMSIERLSITWEERGAAFALKAGAGTLLAATGAHLLMTVPALVYFVFTFPACLLALVGLMLLLGRYRGYRLSELLRFKALSG</sequence>
<feature type="transmembrane region" description="Helical" evidence="1">
    <location>
        <begin position="411"/>
        <end position="429"/>
    </location>
</feature>
<feature type="transmembrane region" description="Helical" evidence="1">
    <location>
        <begin position="385"/>
        <end position="405"/>
    </location>
</feature>
<organism evidence="4 5">
    <name type="scientific">Ventosimonas gracilis</name>
    <dbReference type="NCBI Taxonomy" id="1680762"/>
    <lineage>
        <taxon>Bacteria</taxon>
        <taxon>Pseudomonadati</taxon>
        <taxon>Pseudomonadota</taxon>
        <taxon>Gammaproteobacteria</taxon>
        <taxon>Pseudomonadales</taxon>
        <taxon>Ventosimonadaceae</taxon>
        <taxon>Ventosimonas</taxon>
    </lineage>
</organism>
<reference evidence="4 5" key="1">
    <citation type="submission" date="2016-02" db="EMBL/GenBank/DDBJ databases">
        <authorList>
            <person name="Wen L."/>
            <person name="He K."/>
            <person name="Yang H."/>
        </authorList>
    </citation>
    <scope>NUCLEOTIDE SEQUENCE [LARGE SCALE GENOMIC DNA]</scope>
    <source>
        <strain evidence="4 5">CV58</strain>
    </source>
</reference>
<feature type="transmembrane region" description="Helical" evidence="1">
    <location>
        <begin position="316"/>
        <end position="334"/>
    </location>
</feature>
<protein>
    <recommendedName>
        <fullName evidence="6">Inactive transglutaminase fused to 7 transmembrane helices</fullName>
    </recommendedName>
</protein>
<name>A0A139SQN2_9GAMM</name>